<dbReference type="SUPFAM" id="SSF48452">
    <property type="entry name" value="TPR-like"/>
    <property type="match status" value="1"/>
</dbReference>
<dbReference type="InterPro" id="IPR011990">
    <property type="entry name" value="TPR-like_helical_dom_sf"/>
</dbReference>
<sequence length="281" mass="31851">MKRLAVMAIGLAIATTSVAQKLPRTSPLAEVEQTVGLTDIEIQYSRPGVKDRTIFGDVVPYGEMWRVGANERTTIETEDNIKIEGKELKAGKYAILVKPGKDTWQVMFSSNIESWGTNDYDPKDDVLTITVKPEEAQFTENMLFYFDEVVWDKANLVLQWDKVKIRIPIEVDVDTKAWAGIEEAIAKNPKDAMVLRNAARYCADSGKRLDKGLKFIQEANEIKSSWLHKLIEARIYAAKKEYDSAKSSAKEAIKLGEEEAKESGKEFSYKRMIESEMAKWK</sequence>
<proteinExistence type="predicted"/>
<dbReference type="EMBL" id="BAAAFH010000003">
    <property type="protein sequence ID" value="GAA0874225.1"/>
    <property type="molecule type" value="Genomic_DNA"/>
</dbReference>
<feature type="chain" id="PRO_5046962533" evidence="1">
    <location>
        <begin position="20"/>
        <end position="281"/>
    </location>
</feature>
<evidence type="ECO:0000256" key="1">
    <source>
        <dbReference type="SAM" id="SignalP"/>
    </source>
</evidence>
<protein>
    <submittedName>
        <fullName evidence="2">DUF2911 domain-containing protein</fullName>
    </submittedName>
</protein>
<dbReference type="InterPro" id="IPR021314">
    <property type="entry name" value="DUF2911"/>
</dbReference>
<feature type="signal peptide" evidence="1">
    <location>
        <begin position="1"/>
        <end position="19"/>
    </location>
</feature>
<reference evidence="2 3" key="1">
    <citation type="journal article" date="2019" name="Int. J. Syst. Evol. Microbiol.">
        <title>The Global Catalogue of Microorganisms (GCM) 10K type strain sequencing project: providing services to taxonomists for standard genome sequencing and annotation.</title>
        <authorList>
            <consortium name="The Broad Institute Genomics Platform"/>
            <consortium name="The Broad Institute Genome Sequencing Center for Infectious Disease"/>
            <person name="Wu L."/>
            <person name="Ma J."/>
        </authorList>
    </citation>
    <scope>NUCLEOTIDE SEQUENCE [LARGE SCALE GENOMIC DNA]</scope>
    <source>
        <strain evidence="2 3">JCM 16083</strain>
    </source>
</reference>
<name>A0ABN1MLY0_9FLAO</name>
<accession>A0ABN1MLY0</accession>
<evidence type="ECO:0000313" key="3">
    <source>
        <dbReference type="Proteomes" id="UP001501126"/>
    </source>
</evidence>
<evidence type="ECO:0000313" key="2">
    <source>
        <dbReference type="EMBL" id="GAA0874225.1"/>
    </source>
</evidence>
<keyword evidence="1" id="KW-0732">Signal</keyword>
<dbReference type="Gene3D" id="1.25.40.10">
    <property type="entry name" value="Tetratricopeptide repeat domain"/>
    <property type="match status" value="1"/>
</dbReference>
<keyword evidence="3" id="KW-1185">Reference proteome</keyword>
<comment type="caution">
    <text evidence="2">The sequence shown here is derived from an EMBL/GenBank/DDBJ whole genome shotgun (WGS) entry which is preliminary data.</text>
</comment>
<gene>
    <name evidence="2" type="ORF">GCM10009118_06330</name>
</gene>
<organism evidence="2 3">
    <name type="scientific">Wandonia haliotis</name>
    <dbReference type="NCBI Taxonomy" id="574963"/>
    <lineage>
        <taxon>Bacteria</taxon>
        <taxon>Pseudomonadati</taxon>
        <taxon>Bacteroidota</taxon>
        <taxon>Flavobacteriia</taxon>
        <taxon>Flavobacteriales</taxon>
        <taxon>Crocinitomicaceae</taxon>
        <taxon>Wandonia</taxon>
    </lineage>
</organism>
<dbReference type="Pfam" id="PF11138">
    <property type="entry name" value="DUF2911"/>
    <property type="match status" value="1"/>
</dbReference>
<dbReference type="RefSeq" id="WP_343785063.1">
    <property type="nucleotide sequence ID" value="NZ_BAAAFH010000003.1"/>
</dbReference>
<dbReference type="Proteomes" id="UP001501126">
    <property type="component" value="Unassembled WGS sequence"/>
</dbReference>